<dbReference type="AlphaFoldDB" id="A0A9J6GGF9"/>
<reference evidence="2 4" key="1">
    <citation type="journal article" date="2020" name="Cell">
        <title>Large-Scale Comparative Analyses of Tick Genomes Elucidate Their Genetic Diversity and Vector Capacities.</title>
        <authorList>
            <consortium name="Tick Genome and Microbiome Consortium (TIGMIC)"/>
            <person name="Jia N."/>
            <person name="Wang J."/>
            <person name="Shi W."/>
            <person name="Du L."/>
            <person name="Sun Y."/>
            <person name="Zhan W."/>
            <person name="Jiang J.F."/>
            <person name="Wang Q."/>
            <person name="Zhang B."/>
            <person name="Ji P."/>
            <person name="Bell-Sakyi L."/>
            <person name="Cui X.M."/>
            <person name="Yuan T.T."/>
            <person name="Jiang B.G."/>
            <person name="Yang W.F."/>
            <person name="Lam T.T."/>
            <person name="Chang Q.C."/>
            <person name="Ding S.J."/>
            <person name="Wang X.J."/>
            <person name="Zhu J.G."/>
            <person name="Ruan X.D."/>
            <person name="Zhao L."/>
            <person name="Wei J.T."/>
            <person name="Ye R.Z."/>
            <person name="Que T.C."/>
            <person name="Du C.H."/>
            <person name="Zhou Y.H."/>
            <person name="Cheng J.X."/>
            <person name="Dai P.F."/>
            <person name="Guo W.B."/>
            <person name="Han X.H."/>
            <person name="Huang E.J."/>
            <person name="Li L.F."/>
            <person name="Wei W."/>
            <person name="Gao Y.C."/>
            <person name="Liu J.Z."/>
            <person name="Shao H.Z."/>
            <person name="Wang X."/>
            <person name="Wang C.C."/>
            <person name="Yang T.C."/>
            <person name="Huo Q.B."/>
            <person name="Li W."/>
            <person name="Chen H.Y."/>
            <person name="Chen S.E."/>
            <person name="Zhou L.G."/>
            <person name="Ni X.B."/>
            <person name="Tian J.H."/>
            <person name="Sheng Y."/>
            <person name="Liu T."/>
            <person name="Pan Y.S."/>
            <person name="Xia L.Y."/>
            <person name="Li J."/>
            <person name="Zhao F."/>
            <person name="Cao W.C."/>
        </authorList>
    </citation>
    <scope>NUCLEOTIDE SEQUENCE [LARGE SCALE GENOMIC DNA]</scope>
    <source>
        <strain evidence="2">HaeL-2018</strain>
    </source>
</reference>
<proteinExistence type="predicted"/>
<evidence type="ECO:0000256" key="1">
    <source>
        <dbReference type="SAM" id="MobiDB-lite"/>
    </source>
</evidence>
<dbReference type="EMBL" id="JABSTR010000006">
    <property type="protein sequence ID" value="KAH9374434.1"/>
    <property type="molecule type" value="Genomic_DNA"/>
</dbReference>
<sequence length="311" mass="35289">MNHGDQAPTANEQAENIKPRCEQEQPSQPKPPYTSFTVYAKFDLQGTFASADAKRVWGPRIPILFRPLSRELTFLDVNSHEIRHQVLTTSDEWPPYRKITRNGCLAISVRTGDAASRLLELTSLAGVPCEVSIPRWYSSNVGKIIGVPTRYSERQLLEHFYGIGVIYVRRQLAHLWDAQDGKFKARPQNTVVLYFRPNVTVPEKVRLGLVSFKVNTFTAPPVQCINCQRYFHIARDCDSPTRCKLCAGFHNFRVCTSRNRPRCCNCLGRHVATFAGCPSRIKAQHRKIGNLMKLANDEVKKLTRSEAGGRF</sequence>
<dbReference type="VEuPathDB" id="VectorBase:HLOH_052081"/>
<dbReference type="Proteomes" id="UP000821853">
    <property type="component" value="Chromosome 4"/>
</dbReference>
<name>A0A9J6GGF9_HAELO</name>
<dbReference type="VEuPathDB" id="VectorBase:HLOH_054172"/>
<dbReference type="EMBL" id="JABSTR010000006">
    <property type="protein sequence ID" value="KAH9374439.1"/>
    <property type="molecule type" value="Genomic_DNA"/>
</dbReference>
<dbReference type="OrthoDB" id="8123891at2759"/>
<accession>A0A9J6GGF9</accession>
<evidence type="ECO:0008006" key="5">
    <source>
        <dbReference type="Google" id="ProtNLM"/>
    </source>
</evidence>
<comment type="caution">
    <text evidence="2">The sequence shown here is derived from an EMBL/GenBank/DDBJ whole genome shotgun (WGS) entry which is preliminary data.</text>
</comment>
<evidence type="ECO:0000313" key="4">
    <source>
        <dbReference type="Proteomes" id="UP000821853"/>
    </source>
</evidence>
<protein>
    <recommendedName>
        <fullName evidence="5">Tick transposon</fullName>
    </recommendedName>
</protein>
<gene>
    <name evidence="2" type="ORF">HPB48_015725</name>
    <name evidence="3" type="ORF">HPB48_017099</name>
</gene>
<evidence type="ECO:0000313" key="2">
    <source>
        <dbReference type="EMBL" id="KAH9374434.1"/>
    </source>
</evidence>
<organism evidence="2 4">
    <name type="scientific">Haemaphysalis longicornis</name>
    <name type="common">Bush tick</name>
    <dbReference type="NCBI Taxonomy" id="44386"/>
    <lineage>
        <taxon>Eukaryota</taxon>
        <taxon>Metazoa</taxon>
        <taxon>Ecdysozoa</taxon>
        <taxon>Arthropoda</taxon>
        <taxon>Chelicerata</taxon>
        <taxon>Arachnida</taxon>
        <taxon>Acari</taxon>
        <taxon>Parasitiformes</taxon>
        <taxon>Ixodida</taxon>
        <taxon>Ixodoidea</taxon>
        <taxon>Ixodidae</taxon>
        <taxon>Haemaphysalinae</taxon>
        <taxon>Haemaphysalis</taxon>
    </lineage>
</organism>
<evidence type="ECO:0000313" key="3">
    <source>
        <dbReference type="EMBL" id="KAH9374439.1"/>
    </source>
</evidence>
<keyword evidence="4" id="KW-1185">Reference proteome</keyword>
<feature type="region of interest" description="Disordered" evidence="1">
    <location>
        <begin position="1"/>
        <end position="32"/>
    </location>
</feature>